<sequence>MTVDPDSRLQLLLSERENALGAWLEANVQLSSALDHLRQLRATKAEALKARWISPHQLAQFRRWEKEMVKPTDYRTIANYTQHRNIIASIDQRWDGVITVAQVEVDRATNDLAVATADLLSTMPVALASELTGLSVRRLSTIARATANTHPAS</sequence>
<name>A0ABV3Y4L2_9ACTN</name>
<comment type="caution">
    <text evidence="1">The sequence shown here is derived from an EMBL/GenBank/DDBJ whole genome shotgun (WGS) entry which is preliminary data.</text>
</comment>
<evidence type="ECO:0000313" key="2">
    <source>
        <dbReference type="Proteomes" id="UP001560267"/>
    </source>
</evidence>
<keyword evidence="2" id="KW-1185">Reference proteome</keyword>
<organism evidence="1 2">
    <name type="scientific">Ferrimicrobium acidiphilum</name>
    <dbReference type="NCBI Taxonomy" id="121039"/>
    <lineage>
        <taxon>Bacteria</taxon>
        <taxon>Bacillati</taxon>
        <taxon>Actinomycetota</taxon>
        <taxon>Acidimicrobiia</taxon>
        <taxon>Acidimicrobiales</taxon>
        <taxon>Acidimicrobiaceae</taxon>
        <taxon>Ferrimicrobium</taxon>
    </lineage>
</organism>
<protein>
    <recommendedName>
        <fullName evidence="3">DUF222 domain-containing protein</fullName>
    </recommendedName>
</protein>
<dbReference type="EMBL" id="JBFSHR010000057">
    <property type="protein sequence ID" value="MEX6430504.1"/>
    <property type="molecule type" value="Genomic_DNA"/>
</dbReference>
<dbReference type="Proteomes" id="UP001560267">
    <property type="component" value="Unassembled WGS sequence"/>
</dbReference>
<evidence type="ECO:0000313" key="1">
    <source>
        <dbReference type="EMBL" id="MEX6430504.1"/>
    </source>
</evidence>
<evidence type="ECO:0008006" key="3">
    <source>
        <dbReference type="Google" id="ProtNLM"/>
    </source>
</evidence>
<gene>
    <name evidence="1" type="ORF">AB6A68_11775</name>
</gene>
<proteinExistence type="predicted"/>
<accession>A0ABV3Y4L2</accession>
<dbReference type="RefSeq" id="WP_369084819.1">
    <property type="nucleotide sequence ID" value="NZ_JBFSHR010000057.1"/>
</dbReference>
<reference evidence="1 2" key="1">
    <citation type="submission" date="2024-07" db="EMBL/GenBank/DDBJ databases">
        <title>Draft Genome Sequence of Ferrimicrobium acidiphilum Strain YE2023, Isolated from a Pulp of Bioleach Reactor.</title>
        <authorList>
            <person name="Elkina Y.A."/>
            <person name="Bulaeva A.G."/>
            <person name="Beletsky A.V."/>
            <person name="Mardanov A.V."/>
        </authorList>
    </citation>
    <scope>NUCLEOTIDE SEQUENCE [LARGE SCALE GENOMIC DNA]</scope>
    <source>
        <strain evidence="1 2">YE2023</strain>
    </source>
</reference>